<evidence type="ECO:0000313" key="2">
    <source>
        <dbReference type="Proteomes" id="UP000663637"/>
    </source>
</evidence>
<organism evidence="1 2">
    <name type="scientific">Tsuneonella flava</name>
    <dbReference type="NCBI Taxonomy" id="2055955"/>
    <lineage>
        <taxon>Bacteria</taxon>
        <taxon>Pseudomonadati</taxon>
        <taxon>Pseudomonadota</taxon>
        <taxon>Alphaproteobacteria</taxon>
        <taxon>Sphingomonadales</taxon>
        <taxon>Erythrobacteraceae</taxon>
        <taxon>Tsuneonella</taxon>
    </lineage>
</organism>
<dbReference type="EMBL" id="CP061510">
    <property type="protein sequence ID" value="QSB45849.1"/>
    <property type="molecule type" value="Genomic_DNA"/>
</dbReference>
<dbReference type="RefSeq" id="WP_102155327.1">
    <property type="nucleotide sequence ID" value="NZ_CP061510.1"/>
</dbReference>
<dbReference type="Proteomes" id="UP000663637">
    <property type="component" value="Chromosome"/>
</dbReference>
<name>A0ABX7KC40_9SPHN</name>
<protein>
    <recommendedName>
        <fullName evidence="3">Cyclodipeptide synthase</fullName>
    </recommendedName>
</protein>
<keyword evidence="2" id="KW-1185">Reference proteome</keyword>
<proteinExistence type="predicted"/>
<reference evidence="1 2" key="1">
    <citation type="submission" date="2020-09" db="EMBL/GenBank/DDBJ databases">
        <title>Complete genome sequence of altererythrobacter flavus SS-21NJ, isolated from Dongying oil sludge in Shandong province.</title>
        <authorList>
            <person name="Sun S."/>
            <person name="Zhang Z."/>
        </authorList>
    </citation>
    <scope>NUCLEOTIDE SEQUENCE [LARGE SCALE GENOMIC DNA]</scope>
    <source>
        <strain evidence="1 2">SS-21NJ</strain>
    </source>
</reference>
<sequence>MAYNRPSNLVDQRRNSFGLVFPNHSFMLGTKGDVETFFLLLNDLISEGILEDCYLTISHDLYRTLVNGYNLERFKKEASKLKEAFSALSSDRFAWDRYPFNREDGAFDYQQRRIDPGKPALLDVFERFFVGFDKAPFWVEESLSRNGKCSRLIVAPTEIRTGRKFRKFTDAEFLEASADPLWLRGPA</sequence>
<accession>A0ABX7KC40</accession>
<evidence type="ECO:0000313" key="1">
    <source>
        <dbReference type="EMBL" id="QSB45849.1"/>
    </source>
</evidence>
<gene>
    <name evidence="1" type="ORF">IDJ81_07145</name>
</gene>
<evidence type="ECO:0008006" key="3">
    <source>
        <dbReference type="Google" id="ProtNLM"/>
    </source>
</evidence>